<comment type="caution">
    <text evidence="1">The sequence shown here is derived from an EMBL/GenBank/DDBJ whole genome shotgun (WGS) entry which is preliminary data.</text>
</comment>
<sequence>MAEQERMVTVIMEPSKRLSEMLGSLYYIERRYSVEELLEKGMIALGDIAELESGIPILKQFRMMVEET</sequence>
<accession>A0A0F8WZ17</accession>
<dbReference type="AlphaFoldDB" id="A0A0F8WZ17"/>
<gene>
    <name evidence="1" type="ORF">LCGC14_3007540</name>
</gene>
<evidence type="ECO:0000313" key="1">
    <source>
        <dbReference type="EMBL" id="KKK62117.1"/>
    </source>
</evidence>
<protein>
    <submittedName>
        <fullName evidence="1">Uncharacterized protein</fullName>
    </submittedName>
</protein>
<name>A0A0F8WZ17_9ZZZZ</name>
<reference evidence="1" key="1">
    <citation type="journal article" date="2015" name="Nature">
        <title>Complex archaea that bridge the gap between prokaryotes and eukaryotes.</title>
        <authorList>
            <person name="Spang A."/>
            <person name="Saw J.H."/>
            <person name="Jorgensen S.L."/>
            <person name="Zaremba-Niedzwiedzka K."/>
            <person name="Martijn J."/>
            <person name="Lind A.E."/>
            <person name="van Eijk R."/>
            <person name="Schleper C."/>
            <person name="Guy L."/>
            <person name="Ettema T.J."/>
        </authorList>
    </citation>
    <scope>NUCLEOTIDE SEQUENCE</scope>
</reference>
<dbReference type="EMBL" id="LAZR01062150">
    <property type="protein sequence ID" value="KKK62117.1"/>
    <property type="molecule type" value="Genomic_DNA"/>
</dbReference>
<proteinExistence type="predicted"/>
<organism evidence="1">
    <name type="scientific">marine sediment metagenome</name>
    <dbReference type="NCBI Taxonomy" id="412755"/>
    <lineage>
        <taxon>unclassified sequences</taxon>
        <taxon>metagenomes</taxon>
        <taxon>ecological metagenomes</taxon>
    </lineage>
</organism>